<dbReference type="GO" id="GO:0046872">
    <property type="term" value="F:metal ion binding"/>
    <property type="evidence" value="ECO:0007669"/>
    <property type="project" value="UniProtKB-KW"/>
</dbReference>
<feature type="domain" description="Tyrosinase copper-binding" evidence="2">
    <location>
        <begin position="124"/>
        <end position="141"/>
    </location>
</feature>
<sequence length="513" mass="56256">MQYGGDRPVAAAFPTARIFAQAAAARAPAVTFTLFPLEEFMSHQHIGRRAFLKQSAFLSGAAAAPIGFAAGLPLSQRQEWQTFKTSPQYASLLFAIATMKANANPDDPGSWAYWCNIHVNYCPHSIAYFFGWHRGYLYHFERQLRLVADDPNLILPYWDYYTDPNLPSEFTDPGTANPLYAERFNTNVSAALSMEPFSPLLTNFMRGAKRAFEPSFESAPHNTLHNLIGGDMATMESPLDPIFWLHHANVDRLWVAWVAAGGGRVMPAISNVYWSGSYSYTPTVTMLRTHTWDTRTSLGYYYQNETLPAALPALAKSVTQSQAFISPSAPAVGSFKLTGSRVTSGTTFAAVGARDVSLDERSVSVQMPPSQEAGLALARIFRGKEAMITASGIRYKSVQVVFDNVMLTGNGKQGGYFYNIYLNLPAARNSPSATVSALIGTLGPFQVAGASHHRGGPAQLRYVVNRWVENMTEVQISMLTISFVRVNGNNRPSGSVIDIGEVRVELSSEEVDS</sequence>
<dbReference type="Gene3D" id="1.10.1280.10">
    <property type="entry name" value="Di-copper center containing domain from catechol oxidase"/>
    <property type="match status" value="2"/>
</dbReference>
<dbReference type="InterPro" id="IPR002227">
    <property type="entry name" value="Tyrosinase_Cu-bd"/>
</dbReference>
<dbReference type="InterPro" id="IPR050316">
    <property type="entry name" value="Tyrosinase/Hemocyanin"/>
</dbReference>
<dbReference type="AlphaFoldDB" id="A0A2G8SYB0"/>
<evidence type="ECO:0000256" key="1">
    <source>
        <dbReference type="ARBA" id="ARBA00022723"/>
    </source>
</evidence>
<dbReference type="PANTHER" id="PTHR11474">
    <property type="entry name" value="TYROSINASE FAMILY MEMBER"/>
    <property type="match status" value="1"/>
</dbReference>
<dbReference type="Proteomes" id="UP000228593">
    <property type="component" value="Unassembled WGS sequence"/>
</dbReference>
<keyword evidence="1" id="KW-0479">Metal-binding</keyword>
<gene>
    <name evidence="4" type="ORF">CR103_16275</name>
</gene>
<dbReference type="InterPro" id="IPR008922">
    <property type="entry name" value="Di-copper_centre_dom_sf"/>
</dbReference>
<feature type="domain" description="Tyrosinase copper-binding" evidence="3">
    <location>
        <begin position="240"/>
        <end position="251"/>
    </location>
</feature>
<dbReference type="OrthoDB" id="2874181at2"/>
<organism evidence="4 5">
    <name type="scientific">Massilia psychrophila</name>
    <dbReference type="NCBI Taxonomy" id="1603353"/>
    <lineage>
        <taxon>Bacteria</taxon>
        <taxon>Pseudomonadati</taxon>
        <taxon>Pseudomonadota</taxon>
        <taxon>Betaproteobacteria</taxon>
        <taxon>Burkholderiales</taxon>
        <taxon>Oxalobacteraceae</taxon>
        <taxon>Telluria group</taxon>
        <taxon>Massilia</taxon>
    </lineage>
</organism>
<dbReference type="PROSITE" id="PS00497">
    <property type="entry name" value="TYROSINASE_1"/>
    <property type="match status" value="1"/>
</dbReference>
<reference evidence="4 5" key="1">
    <citation type="submission" date="2017-10" db="EMBL/GenBank/DDBJ databases">
        <title>Massilia psychrophilum sp. nov., a novel purple-pigmented bacterium isolated from Tianshan glacier, Xinjiang Municipality, China.</title>
        <authorList>
            <person name="Wang H."/>
        </authorList>
    </citation>
    <scope>NUCLEOTIDE SEQUENCE [LARGE SCALE GENOMIC DNA]</scope>
    <source>
        <strain evidence="4 5">JCM 30813</strain>
    </source>
</reference>
<proteinExistence type="predicted"/>
<dbReference type="GO" id="GO:0016491">
    <property type="term" value="F:oxidoreductase activity"/>
    <property type="evidence" value="ECO:0007669"/>
    <property type="project" value="InterPro"/>
</dbReference>
<keyword evidence="5" id="KW-1185">Reference proteome</keyword>
<protein>
    <recommendedName>
        <fullName evidence="2 3">Tyrosinase copper-binding domain-containing protein</fullName>
    </recommendedName>
</protein>
<accession>A0A2G8SYB0</accession>
<dbReference type="SUPFAM" id="SSF48056">
    <property type="entry name" value="Di-copper centre-containing domain"/>
    <property type="match status" value="1"/>
</dbReference>
<name>A0A2G8SYB0_9BURK</name>
<comment type="caution">
    <text evidence="4">The sequence shown here is derived from an EMBL/GenBank/DDBJ whole genome shotgun (WGS) entry which is preliminary data.</text>
</comment>
<evidence type="ECO:0000259" key="3">
    <source>
        <dbReference type="PROSITE" id="PS00498"/>
    </source>
</evidence>
<evidence type="ECO:0000313" key="5">
    <source>
        <dbReference type="Proteomes" id="UP000228593"/>
    </source>
</evidence>
<dbReference type="Pfam" id="PF00264">
    <property type="entry name" value="Tyrosinase"/>
    <property type="match status" value="2"/>
</dbReference>
<dbReference type="EMBL" id="PDOB01000029">
    <property type="protein sequence ID" value="PIL38787.1"/>
    <property type="molecule type" value="Genomic_DNA"/>
</dbReference>
<evidence type="ECO:0000259" key="2">
    <source>
        <dbReference type="PROSITE" id="PS00497"/>
    </source>
</evidence>
<evidence type="ECO:0000313" key="4">
    <source>
        <dbReference type="EMBL" id="PIL38787.1"/>
    </source>
</evidence>
<dbReference type="PROSITE" id="PS00498">
    <property type="entry name" value="TYROSINASE_2"/>
    <property type="match status" value="1"/>
</dbReference>